<evidence type="ECO:0000256" key="1">
    <source>
        <dbReference type="ARBA" id="ARBA00002994"/>
    </source>
</evidence>
<dbReference type="SUPFAM" id="SSF52096">
    <property type="entry name" value="ClpP/crotonase"/>
    <property type="match status" value="1"/>
</dbReference>
<dbReference type="GO" id="GO:0004300">
    <property type="term" value="F:enoyl-CoA hydratase activity"/>
    <property type="evidence" value="ECO:0007669"/>
    <property type="project" value="UniProtKB-EC"/>
</dbReference>
<evidence type="ECO:0000256" key="2">
    <source>
        <dbReference type="ARBA" id="ARBA00005254"/>
    </source>
</evidence>
<dbReference type="OrthoDB" id="8452484at2"/>
<keyword evidence="3" id="KW-0276">Fatty acid metabolism</keyword>
<dbReference type="PATRIC" id="fig|134601.6.peg.1305"/>
<evidence type="ECO:0000313" key="8">
    <source>
        <dbReference type="EMBL" id="AKS31547.1"/>
    </source>
</evidence>
<gene>
    <name evidence="8" type="ORF">AFA91_06280</name>
</gene>
<evidence type="ECO:0000256" key="3">
    <source>
        <dbReference type="ARBA" id="ARBA00022832"/>
    </source>
</evidence>
<evidence type="ECO:0000256" key="4">
    <source>
        <dbReference type="ARBA" id="ARBA00023098"/>
    </source>
</evidence>
<dbReference type="PANTHER" id="PTHR11941">
    <property type="entry name" value="ENOYL-COA HYDRATASE-RELATED"/>
    <property type="match status" value="1"/>
</dbReference>
<comment type="catalytic activity">
    <reaction evidence="5">
        <text>a (3S)-3-hydroxyacyl-CoA = a (2E)-enoyl-CoA + H2O</text>
        <dbReference type="Rhea" id="RHEA:16105"/>
        <dbReference type="ChEBI" id="CHEBI:15377"/>
        <dbReference type="ChEBI" id="CHEBI:57318"/>
        <dbReference type="ChEBI" id="CHEBI:58856"/>
        <dbReference type="EC" id="4.2.1.17"/>
    </reaction>
</comment>
<reference evidence="8 9" key="1">
    <citation type="submission" date="2015-07" db="EMBL/GenBank/DDBJ databases">
        <title>Complete genome sequence of Mycobacterium goodii X7B, a facultative thermophilic biodesulfurizing bacterium.</title>
        <authorList>
            <person name="Yu B."/>
            <person name="Li F."/>
            <person name="Xu P."/>
        </authorList>
    </citation>
    <scope>NUCLEOTIDE SEQUENCE [LARGE SCALE GENOMIC DNA]</scope>
    <source>
        <strain evidence="8 9">X7B</strain>
    </source>
</reference>
<proteinExistence type="inferred from homology"/>
<dbReference type="AlphaFoldDB" id="A0A0K0X2G8"/>
<dbReference type="InterPro" id="IPR029045">
    <property type="entry name" value="ClpP/crotonase-like_dom_sf"/>
</dbReference>
<comment type="function">
    <text evidence="1">Could possibly oxidize fatty acids using specific components.</text>
</comment>
<dbReference type="Gene3D" id="3.90.226.10">
    <property type="entry name" value="2-enoyl-CoA Hydratase, Chain A, domain 1"/>
    <property type="match status" value="1"/>
</dbReference>
<dbReference type="KEGG" id="mgo:AFA91_06280"/>
<dbReference type="PANTHER" id="PTHR11941:SF54">
    <property type="entry name" value="ENOYL-COA HYDRATASE, MITOCHONDRIAL"/>
    <property type="match status" value="1"/>
</dbReference>
<dbReference type="Proteomes" id="UP000062255">
    <property type="component" value="Chromosome"/>
</dbReference>
<dbReference type="Pfam" id="PF00378">
    <property type="entry name" value="ECH_1"/>
    <property type="match status" value="1"/>
</dbReference>
<sequence length="243" mass="25092">MSDGDVRLEVAGPVARIVLDRPAKRNALSTHLIAELRDRIDDVAASDARVVLLLGEGPVFCAGADTVEFADACAELVRGRWTRLGQQVFRALAELPQTTVAVLAGSAFGGGLELAMHCDFRVAAGSVVLGLPEATLGTTPGWSGLSKISEIAGLGAARRLALTGQPVNAEDAFRIGIVDVVDADVHAAADELVQSLLNTTPAAQSILKRILASASPADAATLIDSLAGGYLTASGETKSRRNS</sequence>
<evidence type="ECO:0000256" key="6">
    <source>
        <dbReference type="ARBA" id="ARBA00023717"/>
    </source>
</evidence>
<organism evidence="8 9">
    <name type="scientific">Mycolicibacterium goodii</name>
    <name type="common">Mycobacterium goodii</name>
    <dbReference type="NCBI Taxonomy" id="134601"/>
    <lineage>
        <taxon>Bacteria</taxon>
        <taxon>Bacillati</taxon>
        <taxon>Actinomycetota</taxon>
        <taxon>Actinomycetes</taxon>
        <taxon>Mycobacteriales</taxon>
        <taxon>Mycobacteriaceae</taxon>
        <taxon>Mycolicibacterium</taxon>
    </lineage>
</organism>
<dbReference type="PROSITE" id="PS00166">
    <property type="entry name" value="ENOYL_COA_HYDRATASE"/>
    <property type="match status" value="1"/>
</dbReference>
<evidence type="ECO:0000256" key="7">
    <source>
        <dbReference type="RuleBase" id="RU003707"/>
    </source>
</evidence>
<dbReference type="GO" id="GO:0006635">
    <property type="term" value="P:fatty acid beta-oxidation"/>
    <property type="evidence" value="ECO:0007669"/>
    <property type="project" value="TreeGrafter"/>
</dbReference>
<protein>
    <submittedName>
        <fullName evidence="8">3-hydroxybutyryl-CoA dehydratase</fullName>
    </submittedName>
</protein>
<dbReference type="EMBL" id="CP012150">
    <property type="protein sequence ID" value="AKS31547.1"/>
    <property type="molecule type" value="Genomic_DNA"/>
</dbReference>
<comment type="catalytic activity">
    <reaction evidence="6">
        <text>a 4-saturated-(3S)-3-hydroxyacyl-CoA = a (3E)-enoyl-CoA + H2O</text>
        <dbReference type="Rhea" id="RHEA:20724"/>
        <dbReference type="ChEBI" id="CHEBI:15377"/>
        <dbReference type="ChEBI" id="CHEBI:58521"/>
        <dbReference type="ChEBI" id="CHEBI:137480"/>
        <dbReference type="EC" id="4.2.1.17"/>
    </reaction>
</comment>
<dbReference type="InterPro" id="IPR018376">
    <property type="entry name" value="Enoyl-CoA_hyd/isom_CS"/>
</dbReference>
<evidence type="ECO:0000256" key="5">
    <source>
        <dbReference type="ARBA" id="ARBA00023709"/>
    </source>
</evidence>
<dbReference type="STRING" id="134601.AFA91_06280"/>
<accession>A0A0K0X2G8</accession>
<name>A0A0K0X2G8_MYCGD</name>
<comment type="similarity">
    <text evidence="2 7">Belongs to the enoyl-CoA hydratase/isomerase family.</text>
</comment>
<dbReference type="CDD" id="cd06558">
    <property type="entry name" value="crotonase-like"/>
    <property type="match status" value="1"/>
</dbReference>
<dbReference type="InterPro" id="IPR001753">
    <property type="entry name" value="Enoyl-CoA_hydra/iso"/>
</dbReference>
<keyword evidence="4" id="KW-0443">Lipid metabolism</keyword>
<evidence type="ECO:0000313" key="9">
    <source>
        <dbReference type="Proteomes" id="UP000062255"/>
    </source>
</evidence>